<dbReference type="GO" id="GO:0000981">
    <property type="term" value="F:DNA-binding transcription factor activity, RNA polymerase II-specific"/>
    <property type="evidence" value="ECO:0007669"/>
    <property type="project" value="TreeGrafter"/>
</dbReference>
<dbReference type="AlphaFoldDB" id="T1DEP1"/>
<name>T1DEP1_ANOAQ</name>
<organism evidence="9">
    <name type="scientific">Anopheles aquasalis</name>
    <name type="common">Malaria mosquito</name>
    <dbReference type="NCBI Taxonomy" id="42839"/>
    <lineage>
        <taxon>Eukaryota</taxon>
        <taxon>Metazoa</taxon>
        <taxon>Ecdysozoa</taxon>
        <taxon>Arthropoda</taxon>
        <taxon>Hexapoda</taxon>
        <taxon>Insecta</taxon>
        <taxon>Pterygota</taxon>
        <taxon>Neoptera</taxon>
        <taxon>Endopterygota</taxon>
        <taxon>Diptera</taxon>
        <taxon>Nematocera</taxon>
        <taxon>Culicoidea</taxon>
        <taxon>Culicidae</taxon>
        <taxon>Anophelinae</taxon>
        <taxon>Anopheles</taxon>
    </lineage>
</organism>
<comment type="subunit">
    <text evidence="6">Homodimer. Heterodimer with Jra. The kay-Jra heterodimer binds more stably to the AP-1 site than either of the two proteins alone.</text>
</comment>
<dbReference type="InterPro" id="IPR046347">
    <property type="entry name" value="bZIP_sf"/>
</dbReference>
<dbReference type="PANTHER" id="PTHR23351">
    <property type="entry name" value="FOS TRANSCRIPTION FACTOR-RELATED"/>
    <property type="match status" value="1"/>
</dbReference>
<dbReference type="GO" id="GO:0005634">
    <property type="term" value="C:nucleus"/>
    <property type="evidence" value="ECO:0007669"/>
    <property type="project" value="UniProtKB-ARBA"/>
</dbReference>
<sequence>MDVSEFANFLARELLLEQFAPFEAIGVHSGVPTRTTPTLTPTTLKNIEQSIMGLTSDNQINLPYQAGFVPPPFPLEELSQDREASQESFSSTSNASWAVSGSGHGYGADDVDSKSSTSTLDPPLSTNSSSNARGASGQRYGAVTGATGRPSSAIGVDATAGGGGGGGGAGGVAVGAASVAAPASASGGRTRRNVGGRRPHKPSNLSPEEEEKRRIRRERNKQAAARCRRRREDHTNELVDETDQLEKQNQQLHQEVQSLKQEVQQLERIMDSHRDQPCQLRNRRTGTTGAAAGAGGGNSNAVPAVPPGEQQPPPVVLPAAGGNGGLASNPATLLLPLIKTEPEEDLADIPQHHQQPQDDQQDAYIARGAPPMKKIKIPPNQSDSLETPTPTTVFPPHSLLSPGLTGVKLSGGAASNNGSGTGRRPDRPRSLLIGTAAGMLNSNGHSALAGSGAGGVAAAAAAAAAVAVVGGGLSTPSNGLFNFDSLMEGGTGLTPIAAPISFPPNRNPLELITPTSTDSSKLCSL</sequence>
<feature type="region of interest" description="Disordered" evidence="7">
    <location>
        <begin position="286"/>
        <end position="313"/>
    </location>
</feature>
<feature type="compositionally biased region" description="Polar residues" evidence="7">
    <location>
        <begin position="86"/>
        <end position="99"/>
    </location>
</feature>
<dbReference type="InterPro" id="IPR000837">
    <property type="entry name" value="AP-1"/>
</dbReference>
<dbReference type="PROSITE" id="PS00036">
    <property type="entry name" value="BZIP_BASIC"/>
    <property type="match status" value="1"/>
</dbReference>
<dbReference type="Pfam" id="PF00170">
    <property type="entry name" value="bZIP_1"/>
    <property type="match status" value="1"/>
</dbReference>
<dbReference type="EMBL" id="GAMD01003456">
    <property type="protein sequence ID" value="JAA98134.1"/>
    <property type="molecule type" value="mRNA"/>
</dbReference>
<keyword evidence="3" id="KW-0238">DNA-binding</keyword>
<dbReference type="PANTHER" id="PTHR23351:SF56">
    <property type="entry name" value="KAYAK"/>
    <property type="match status" value="1"/>
</dbReference>
<feature type="region of interest" description="Disordered" evidence="7">
    <location>
        <begin position="181"/>
        <end position="235"/>
    </location>
</feature>
<comment type="similarity">
    <text evidence="1">Belongs to the bZIP family. Fos subfamily.</text>
</comment>
<feature type="domain" description="BZIP" evidence="8">
    <location>
        <begin position="210"/>
        <end position="273"/>
    </location>
</feature>
<dbReference type="SMART" id="SM00338">
    <property type="entry name" value="BRLZ"/>
    <property type="match status" value="1"/>
</dbReference>
<evidence type="ECO:0000256" key="3">
    <source>
        <dbReference type="ARBA" id="ARBA00023125"/>
    </source>
</evidence>
<dbReference type="VEuPathDB" id="VectorBase:AAQUA_010259"/>
<dbReference type="Gene3D" id="1.20.5.170">
    <property type="match status" value="1"/>
</dbReference>
<protein>
    <submittedName>
        <fullName evidence="9">Putative transcription factor kayak</fullName>
    </submittedName>
</protein>
<feature type="compositionally biased region" description="Basic residues" evidence="7">
    <location>
        <begin position="189"/>
        <end position="201"/>
    </location>
</feature>
<evidence type="ECO:0000313" key="9">
    <source>
        <dbReference type="EMBL" id="JAA98134.1"/>
    </source>
</evidence>
<dbReference type="PROSITE" id="PS50217">
    <property type="entry name" value="BZIP"/>
    <property type="match status" value="1"/>
</dbReference>
<dbReference type="PRINTS" id="PR00042">
    <property type="entry name" value="LEUZIPPRFOS"/>
</dbReference>
<evidence type="ECO:0000256" key="6">
    <source>
        <dbReference type="ARBA" id="ARBA00044005"/>
    </source>
</evidence>
<proteinExistence type="evidence at transcript level"/>
<reference evidence="9" key="1">
    <citation type="submission" date="2013-07" db="EMBL/GenBank/DDBJ databases">
        <title>Transcriptome sequencing and developmental regulation of gene expression in Anopheles aquasalis.</title>
        <authorList>
            <consortium name="Brazilian Malaria Network (MCT/CNPq/MS/SCTIE/DECIT/PRONEX 555648/2009-5) and Research Network on Bioactive Molecules from Arthropod Vectors (NAP-MOBIARVE"/>
            <consortium name="University of Sao Paulo)"/>
            <person name="Marinotti O."/>
            <person name="Ribeiro J.M.C."/>
            <person name="Costa-da-Silva A.L."/>
            <person name="Silva M.C.P."/>
            <person name="Lopes A.R."/>
            <person name="Barros M.S."/>
            <person name="Sa-Nunes A."/>
            <person name="Konjin B.B."/>
            <person name="Carvalho E."/>
            <person name="Suesdek L."/>
            <person name="Silva-Neto M.A.C."/>
            <person name="Capurro M.L."/>
        </authorList>
    </citation>
    <scope>NUCLEOTIDE SEQUENCE</scope>
    <source>
        <tissue evidence="9">Whole body</tissue>
    </source>
</reference>
<dbReference type="InterPro" id="IPR004827">
    <property type="entry name" value="bZIP"/>
</dbReference>
<evidence type="ECO:0000256" key="1">
    <source>
        <dbReference type="ARBA" id="ARBA00007619"/>
    </source>
</evidence>
<evidence type="ECO:0000256" key="4">
    <source>
        <dbReference type="ARBA" id="ARBA00023159"/>
    </source>
</evidence>
<evidence type="ECO:0000256" key="5">
    <source>
        <dbReference type="ARBA" id="ARBA00023163"/>
    </source>
</evidence>
<keyword evidence="5" id="KW-0804">Transcription</keyword>
<evidence type="ECO:0000256" key="7">
    <source>
        <dbReference type="SAM" id="MobiDB-lite"/>
    </source>
</evidence>
<keyword evidence="2" id="KW-0805">Transcription regulation</keyword>
<keyword evidence="4" id="KW-0010">Activator</keyword>
<feature type="compositionally biased region" description="Pro residues" evidence="7">
    <location>
        <begin position="304"/>
        <end position="313"/>
    </location>
</feature>
<accession>T1DEP1</accession>
<dbReference type="FunFam" id="1.20.5.170:FF:000006">
    <property type="entry name" value="fos-related antigen 2 isoform X1"/>
    <property type="match status" value="1"/>
</dbReference>
<evidence type="ECO:0000256" key="2">
    <source>
        <dbReference type="ARBA" id="ARBA00023015"/>
    </source>
</evidence>
<evidence type="ECO:0000259" key="8">
    <source>
        <dbReference type="PROSITE" id="PS50217"/>
    </source>
</evidence>
<dbReference type="SUPFAM" id="SSF57959">
    <property type="entry name" value="Leucine zipper domain"/>
    <property type="match status" value="1"/>
</dbReference>
<feature type="region of interest" description="Disordered" evidence="7">
    <location>
        <begin position="72"/>
        <end position="151"/>
    </location>
</feature>
<feature type="compositionally biased region" description="Low complexity" evidence="7">
    <location>
        <begin position="114"/>
        <end position="131"/>
    </location>
</feature>
<dbReference type="GO" id="GO:0000978">
    <property type="term" value="F:RNA polymerase II cis-regulatory region sequence-specific DNA binding"/>
    <property type="evidence" value="ECO:0007669"/>
    <property type="project" value="TreeGrafter"/>
</dbReference>
<feature type="region of interest" description="Disordered" evidence="7">
    <location>
        <begin position="407"/>
        <end position="429"/>
    </location>
</feature>